<reference evidence="2 3" key="1">
    <citation type="submission" date="2024-03" db="EMBL/GenBank/DDBJ databases">
        <title>The Acrasis kona genome and developmental transcriptomes reveal deep origins of eukaryotic multicellular pathways.</title>
        <authorList>
            <person name="Sheikh S."/>
            <person name="Fu C.-J."/>
            <person name="Brown M.W."/>
            <person name="Baldauf S.L."/>
        </authorList>
    </citation>
    <scope>NUCLEOTIDE SEQUENCE [LARGE SCALE GENOMIC DNA]</scope>
    <source>
        <strain evidence="2 3">ATCC MYA-3509</strain>
    </source>
</reference>
<dbReference type="GO" id="GO:0005737">
    <property type="term" value="C:cytoplasm"/>
    <property type="evidence" value="ECO:0007669"/>
    <property type="project" value="UniProtKB-ARBA"/>
</dbReference>
<evidence type="ECO:0000313" key="2">
    <source>
        <dbReference type="EMBL" id="KAL0489049.1"/>
    </source>
</evidence>
<dbReference type="SUPFAM" id="SSF55961">
    <property type="entry name" value="Bet v1-like"/>
    <property type="match status" value="1"/>
</dbReference>
<evidence type="ECO:0000313" key="3">
    <source>
        <dbReference type="Proteomes" id="UP001431209"/>
    </source>
</evidence>
<organism evidence="2 3">
    <name type="scientific">Acrasis kona</name>
    <dbReference type="NCBI Taxonomy" id="1008807"/>
    <lineage>
        <taxon>Eukaryota</taxon>
        <taxon>Discoba</taxon>
        <taxon>Heterolobosea</taxon>
        <taxon>Tetramitia</taxon>
        <taxon>Eutetramitia</taxon>
        <taxon>Acrasidae</taxon>
        <taxon>Acrasis</taxon>
    </lineage>
</organism>
<protein>
    <recommendedName>
        <fullName evidence="1">START domain-containing protein</fullName>
    </recommendedName>
</protein>
<dbReference type="AlphaFoldDB" id="A0AAW2ZI87"/>
<dbReference type="PANTHER" id="PTHR19308:SF14">
    <property type="entry name" value="START DOMAIN-CONTAINING PROTEIN"/>
    <property type="match status" value="1"/>
</dbReference>
<dbReference type="GO" id="GO:0008289">
    <property type="term" value="F:lipid binding"/>
    <property type="evidence" value="ECO:0007669"/>
    <property type="project" value="InterPro"/>
</dbReference>
<comment type="caution">
    <text evidence="2">The sequence shown here is derived from an EMBL/GenBank/DDBJ whole genome shotgun (WGS) entry which is preliminary data.</text>
</comment>
<dbReference type="PANTHER" id="PTHR19308">
    <property type="entry name" value="PHOSPHATIDYLCHOLINE TRANSFER PROTEIN"/>
    <property type="match status" value="1"/>
</dbReference>
<evidence type="ECO:0000259" key="1">
    <source>
        <dbReference type="PROSITE" id="PS50848"/>
    </source>
</evidence>
<dbReference type="InterPro" id="IPR002913">
    <property type="entry name" value="START_lipid-bd_dom"/>
</dbReference>
<name>A0AAW2ZI87_9EUKA</name>
<dbReference type="Proteomes" id="UP001431209">
    <property type="component" value="Unassembled WGS sequence"/>
</dbReference>
<dbReference type="CDD" id="cd00177">
    <property type="entry name" value="START"/>
    <property type="match status" value="1"/>
</dbReference>
<dbReference type="InterPro" id="IPR051213">
    <property type="entry name" value="START_lipid_transfer"/>
</dbReference>
<accession>A0AAW2ZI87</accession>
<dbReference type="Pfam" id="PF01852">
    <property type="entry name" value="START"/>
    <property type="match status" value="1"/>
</dbReference>
<dbReference type="InterPro" id="IPR023393">
    <property type="entry name" value="START-like_dom_sf"/>
</dbReference>
<dbReference type="EMBL" id="JAOPGA020001509">
    <property type="protein sequence ID" value="KAL0489049.1"/>
    <property type="molecule type" value="Genomic_DNA"/>
</dbReference>
<sequence length="219" mass="24900">MTQMLHSEDDIRKWLHLTEEKLDEAKKDLASMDGWELIKEDNGIRGYKISVPNDSHKKTKGGGIIKTNKSPEEFLKWLDQFDTPENAKTFDSACKYKQVIAKPTEELTIYHDKHKSPMALVSSRESVTIYRKFKDSDNRWFKIGTSVDHTSFPKPDRAHVRINMKLNALSVEKKKDGELEVWSVTHLDPGGSLPASLVNSYAVGGTSMLALKIKNLIEK</sequence>
<feature type="domain" description="START" evidence="1">
    <location>
        <begin position="33"/>
        <end position="219"/>
    </location>
</feature>
<dbReference type="Gene3D" id="3.30.530.20">
    <property type="match status" value="1"/>
</dbReference>
<dbReference type="PROSITE" id="PS50848">
    <property type="entry name" value="START"/>
    <property type="match status" value="1"/>
</dbReference>
<proteinExistence type="predicted"/>
<keyword evidence="3" id="KW-1185">Reference proteome</keyword>
<gene>
    <name evidence="2" type="ORF">AKO1_013846</name>
</gene>